<dbReference type="SUPFAM" id="SSF56601">
    <property type="entry name" value="beta-lactamase/transpeptidase-like"/>
    <property type="match status" value="1"/>
</dbReference>
<dbReference type="EMBL" id="MZGW01000001">
    <property type="protein sequence ID" value="OPJ56974.1"/>
    <property type="molecule type" value="Genomic_DNA"/>
</dbReference>
<protein>
    <submittedName>
        <fullName evidence="7">Stage V sporulation protein D</fullName>
    </submittedName>
</protein>
<comment type="caution">
    <text evidence="7">The sequence shown here is derived from an EMBL/GenBank/DDBJ whole genome shotgun (WGS) entry which is preliminary data.</text>
</comment>
<dbReference type="Gene3D" id="3.40.710.10">
    <property type="entry name" value="DD-peptidase/beta-lactamase superfamily"/>
    <property type="match status" value="1"/>
</dbReference>
<dbReference type="PANTHER" id="PTHR30627">
    <property type="entry name" value="PEPTIDOGLYCAN D,D-TRANSPEPTIDASE"/>
    <property type="match status" value="1"/>
</dbReference>
<evidence type="ECO:0000313" key="7">
    <source>
        <dbReference type="EMBL" id="OPJ56974.1"/>
    </source>
</evidence>
<dbReference type="GO" id="GO:0071972">
    <property type="term" value="F:peptidoglycan L,D-transpeptidase activity"/>
    <property type="evidence" value="ECO:0007669"/>
    <property type="project" value="TreeGrafter"/>
</dbReference>
<dbReference type="Gene3D" id="3.90.1310.10">
    <property type="entry name" value="Penicillin-binding protein 2a (Domain 2)"/>
    <property type="match status" value="1"/>
</dbReference>
<dbReference type="GO" id="GO:0008658">
    <property type="term" value="F:penicillin binding"/>
    <property type="evidence" value="ECO:0007669"/>
    <property type="project" value="InterPro"/>
</dbReference>
<comment type="similarity">
    <text evidence="2">Belongs to the transpeptidase family.</text>
</comment>
<proteinExistence type="inferred from homology"/>
<dbReference type="Pfam" id="PF00905">
    <property type="entry name" value="Transpeptidase"/>
    <property type="match status" value="1"/>
</dbReference>
<organism evidence="7 8">
    <name type="scientific">Alkalithermobacter paradoxus</name>
    <dbReference type="NCBI Taxonomy" id="29349"/>
    <lineage>
        <taxon>Bacteria</taxon>
        <taxon>Bacillati</taxon>
        <taxon>Bacillota</taxon>
        <taxon>Clostridia</taxon>
        <taxon>Peptostreptococcales</taxon>
        <taxon>Tepidibacteraceae</taxon>
        <taxon>Alkalithermobacter</taxon>
    </lineage>
</organism>
<dbReference type="AlphaFoldDB" id="A0A1V4IAQ9"/>
<dbReference type="InterPro" id="IPR001460">
    <property type="entry name" value="PCN-bd_Tpept"/>
</dbReference>
<keyword evidence="3 4" id="KW-0472">Membrane</keyword>
<dbReference type="Proteomes" id="UP000190140">
    <property type="component" value="Unassembled WGS sequence"/>
</dbReference>
<gene>
    <name evidence="7" type="primary">spoVD_2</name>
    <name evidence="7" type="ORF">CLOTH_02560</name>
</gene>
<feature type="domain" description="Penicillin-binding protein transpeptidase" evidence="5">
    <location>
        <begin position="247"/>
        <end position="552"/>
    </location>
</feature>
<dbReference type="OrthoDB" id="2985542at2"/>
<reference evidence="7 8" key="1">
    <citation type="submission" date="2017-03" db="EMBL/GenBank/DDBJ databases">
        <title>Genome sequence of Clostridium thermoalcaliphilum DSM 7309.</title>
        <authorList>
            <person name="Poehlein A."/>
            <person name="Daniel R."/>
        </authorList>
    </citation>
    <scope>NUCLEOTIDE SEQUENCE [LARGE SCALE GENOMIC DNA]</scope>
    <source>
        <strain evidence="7 8">DSM 7309</strain>
    </source>
</reference>
<comment type="subcellular location">
    <subcellularLocation>
        <location evidence="1">Membrane</location>
    </subcellularLocation>
</comment>
<dbReference type="InterPro" id="IPR036138">
    <property type="entry name" value="PBP_dimer_sf"/>
</dbReference>
<sequence length="557" mass="63162">MDKNEKKIMHKRLYIAFYLFIFMFVYITAKLAYIQIYKGEEYYNRTIRQSEIRVDLTSNRGIIYDRNNIPLTDKDKDRVLVILKNRLFVHSSASILDKETIKLLRDITRMSEEEIYRELQKPSDLIEFDIRHINDDLEKKIKSKRGILIVEKTFRYSKENILSHVIGYINLYDRVGVSGIEKSKDKYLKNQEREYVEAFVDAHNNVIAGSFRENTDNVPRTKHIKTTIDYNIQKAVEEVMDKNRVNGAVVVSSVTTGEILAMASRPNFNVYRLEDYVRSSGDELLNKAIQCTYPPGSVFKIIVALAALEEGLVDENEVFDCSGETDVDGLTVRCWKEDGHGEQTFAEAFYNSCNTTFVEIGQRIGSKKILDMARRMGLADKVGIGLDEEKSGTLPKGDRIKGNAISNISIGQGDIEVTPLQVNQMTQIIANNGVYNRLYLFDSVLNQNMREIESFPVDKEEVVISPFIINRVRDLMEGVVSQGTAQTAKGLEGESAGKTGSAESSINGKRVVHGWFTGYYPFIKPKYAITVFVYDGRSGGGAAAPIFKEILEKINQN</sequence>
<evidence type="ECO:0000256" key="1">
    <source>
        <dbReference type="ARBA" id="ARBA00004370"/>
    </source>
</evidence>
<dbReference type="PANTHER" id="PTHR30627:SF24">
    <property type="entry name" value="PENICILLIN-BINDING PROTEIN 4B"/>
    <property type="match status" value="1"/>
</dbReference>
<dbReference type="GO" id="GO:0005886">
    <property type="term" value="C:plasma membrane"/>
    <property type="evidence" value="ECO:0007669"/>
    <property type="project" value="TreeGrafter"/>
</dbReference>
<dbReference type="InterPro" id="IPR012338">
    <property type="entry name" value="Beta-lactam/transpept-like"/>
</dbReference>
<dbReference type="GO" id="GO:0071555">
    <property type="term" value="P:cell wall organization"/>
    <property type="evidence" value="ECO:0007669"/>
    <property type="project" value="TreeGrafter"/>
</dbReference>
<dbReference type="SUPFAM" id="SSF56519">
    <property type="entry name" value="Penicillin binding protein dimerisation domain"/>
    <property type="match status" value="1"/>
</dbReference>
<name>A0A1V4IAQ9_9FIRM</name>
<evidence type="ECO:0000313" key="8">
    <source>
        <dbReference type="Proteomes" id="UP000190140"/>
    </source>
</evidence>
<dbReference type="Pfam" id="PF03717">
    <property type="entry name" value="PBP_dimer"/>
    <property type="match status" value="1"/>
</dbReference>
<evidence type="ECO:0000256" key="2">
    <source>
        <dbReference type="ARBA" id="ARBA00007171"/>
    </source>
</evidence>
<dbReference type="STRING" id="29349.CLOTH_02560"/>
<keyword evidence="8" id="KW-1185">Reference proteome</keyword>
<evidence type="ECO:0000256" key="3">
    <source>
        <dbReference type="ARBA" id="ARBA00023136"/>
    </source>
</evidence>
<feature type="domain" description="Penicillin-binding protein dimerisation" evidence="6">
    <location>
        <begin position="57"/>
        <end position="208"/>
    </location>
</feature>
<evidence type="ECO:0000259" key="5">
    <source>
        <dbReference type="Pfam" id="PF00905"/>
    </source>
</evidence>
<accession>A0A1V4IAQ9</accession>
<keyword evidence="4" id="KW-1133">Transmembrane helix</keyword>
<feature type="transmembrane region" description="Helical" evidence="4">
    <location>
        <begin position="12"/>
        <end position="33"/>
    </location>
</feature>
<dbReference type="InterPro" id="IPR050515">
    <property type="entry name" value="Beta-lactam/transpept"/>
</dbReference>
<dbReference type="InterPro" id="IPR005311">
    <property type="entry name" value="PBP_dimer"/>
</dbReference>
<keyword evidence="4" id="KW-0812">Transmembrane</keyword>
<evidence type="ECO:0000256" key="4">
    <source>
        <dbReference type="SAM" id="Phobius"/>
    </source>
</evidence>
<dbReference type="RefSeq" id="WP_079410417.1">
    <property type="nucleotide sequence ID" value="NZ_MZGW01000001.1"/>
</dbReference>
<evidence type="ECO:0000259" key="6">
    <source>
        <dbReference type="Pfam" id="PF03717"/>
    </source>
</evidence>